<dbReference type="SMART" id="SM00291">
    <property type="entry name" value="ZnF_ZZ"/>
    <property type="match status" value="1"/>
</dbReference>
<dbReference type="OrthoDB" id="1577640at2759"/>
<comment type="catalytic activity">
    <reaction evidence="1">
        <text>S-ubiquitinyl-[E2 ubiquitin-conjugating enzyme]-L-cysteine + [acceptor protein]-L-lysine = [E2 ubiquitin-conjugating enzyme]-L-cysteine + N(6)-ubiquitinyl-[acceptor protein]-L-lysine.</text>
        <dbReference type="EC" id="2.3.2.27"/>
    </reaction>
</comment>
<evidence type="ECO:0000256" key="6">
    <source>
        <dbReference type="ARBA" id="ARBA00022679"/>
    </source>
</evidence>
<organism evidence="16 17">
    <name type="scientific">Patiria miniata</name>
    <name type="common">Bat star</name>
    <name type="synonym">Asterina miniata</name>
    <dbReference type="NCBI Taxonomy" id="46514"/>
    <lineage>
        <taxon>Eukaryota</taxon>
        <taxon>Metazoa</taxon>
        <taxon>Echinodermata</taxon>
        <taxon>Eleutherozoa</taxon>
        <taxon>Asterozoa</taxon>
        <taxon>Asteroidea</taxon>
        <taxon>Valvatacea</taxon>
        <taxon>Valvatida</taxon>
        <taxon>Asterinidae</taxon>
        <taxon>Patiria</taxon>
    </lineage>
</organism>
<dbReference type="PANTHER" id="PTHR24202">
    <property type="entry name" value="E3 UBIQUITIN-PROTEIN LIGASE MIB2"/>
    <property type="match status" value="1"/>
</dbReference>
<dbReference type="AlphaFoldDB" id="A0A914ACK9"/>
<dbReference type="InterPro" id="IPR043145">
    <property type="entry name" value="Znf_ZZ_sf"/>
</dbReference>
<dbReference type="PROSITE" id="PS50297">
    <property type="entry name" value="ANK_REP_REGION"/>
    <property type="match status" value="4"/>
</dbReference>
<dbReference type="InterPro" id="IPR002110">
    <property type="entry name" value="Ankyrin_rpt"/>
</dbReference>
<dbReference type="Gene3D" id="2.30.30.40">
    <property type="entry name" value="SH3 Domains"/>
    <property type="match status" value="2"/>
</dbReference>
<dbReference type="GO" id="GO:0005737">
    <property type="term" value="C:cytoplasm"/>
    <property type="evidence" value="ECO:0007669"/>
    <property type="project" value="UniProtKB-SubCell"/>
</dbReference>
<dbReference type="FunFam" id="2.30.30.40:FF:000078">
    <property type="entry name" value="Putative e3 ubiquitin-protein ligase mib2"/>
    <property type="match status" value="1"/>
</dbReference>
<evidence type="ECO:0000256" key="12">
    <source>
        <dbReference type="PROSITE-ProRule" id="PRU00023"/>
    </source>
</evidence>
<dbReference type="Pfam" id="PF00023">
    <property type="entry name" value="Ank"/>
    <property type="match status" value="1"/>
</dbReference>
<dbReference type="SMART" id="SM00248">
    <property type="entry name" value="ANK"/>
    <property type="match status" value="8"/>
</dbReference>
<dbReference type="SUPFAM" id="SSF159034">
    <property type="entry name" value="Mib/herc2 domain-like"/>
    <property type="match status" value="2"/>
</dbReference>
<dbReference type="PROSITE" id="PS50088">
    <property type="entry name" value="ANK_REPEAT"/>
    <property type="match status" value="4"/>
</dbReference>
<evidence type="ECO:0000256" key="4">
    <source>
        <dbReference type="ARBA" id="ARBA00012483"/>
    </source>
</evidence>
<evidence type="ECO:0000256" key="2">
    <source>
        <dbReference type="ARBA" id="ARBA00004496"/>
    </source>
</evidence>
<proteinExistence type="predicted"/>
<keyword evidence="6" id="KW-0808">Transferase</keyword>
<evidence type="ECO:0000313" key="16">
    <source>
        <dbReference type="EnsemblMetazoa" id="XP_038061660.1"/>
    </source>
</evidence>
<evidence type="ECO:0000259" key="14">
    <source>
        <dbReference type="PROSITE" id="PS50135"/>
    </source>
</evidence>
<evidence type="ECO:0000256" key="1">
    <source>
        <dbReference type="ARBA" id="ARBA00000900"/>
    </source>
</evidence>
<dbReference type="PROSITE" id="PS51416">
    <property type="entry name" value="MIB_HERC2"/>
    <property type="match status" value="2"/>
</dbReference>
<feature type="domain" description="ZZ-type" evidence="14">
    <location>
        <begin position="75"/>
        <end position="127"/>
    </location>
</feature>
<evidence type="ECO:0000256" key="9">
    <source>
        <dbReference type="ARBA" id="ARBA00022771"/>
    </source>
</evidence>
<keyword evidence="7" id="KW-0479">Metal-binding</keyword>
<dbReference type="SUPFAM" id="SSF57850">
    <property type="entry name" value="RING/U-box"/>
    <property type="match status" value="1"/>
</dbReference>
<dbReference type="Pfam" id="PF18346">
    <property type="entry name" value="SH3_15"/>
    <property type="match status" value="1"/>
</dbReference>
<accession>A0A914ACK9</accession>
<dbReference type="InterPro" id="IPR040847">
    <property type="entry name" value="SH3_15"/>
</dbReference>
<dbReference type="InterPro" id="IPR037252">
    <property type="entry name" value="Mib_Herc2_sf"/>
</dbReference>
<feature type="repeat" description="ANK" evidence="12">
    <location>
        <begin position="589"/>
        <end position="621"/>
    </location>
</feature>
<keyword evidence="5" id="KW-0963">Cytoplasm</keyword>
<dbReference type="FunFam" id="3.30.60.90:FF:000004">
    <property type="entry name" value="Putative E3 ubiquitin-protein ligase MIB2"/>
    <property type="match status" value="1"/>
</dbReference>
<evidence type="ECO:0000256" key="10">
    <source>
        <dbReference type="ARBA" id="ARBA00022786"/>
    </source>
</evidence>
<evidence type="ECO:0000256" key="3">
    <source>
        <dbReference type="ARBA" id="ARBA00004906"/>
    </source>
</evidence>
<dbReference type="GO" id="GO:0016567">
    <property type="term" value="P:protein ubiquitination"/>
    <property type="evidence" value="ECO:0007669"/>
    <property type="project" value="InterPro"/>
</dbReference>
<dbReference type="PROSITE" id="PS50135">
    <property type="entry name" value="ZF_ZZ_2"/>
    <property type="match status" value="1"/>
</dbReference>
<evidence type="ECO:0000256" key="13">
    <source>
        <dbReference type="PROSITE-ProRule" id="PRU00228"/>
    </source>
</evidence>
<evidence type="ECO:0000313" key="17">
    <source>
        <dbReference type="Proteomes" id="UP000887568"/>
    </source>
</evidence>
<dbReference type="PROSITE" id="PS01357">
    <property type="entry name" value="ZF_ZZ_1"/>
    <property type="match status" value="1"/>
</dbReference>
<protein>
    <recommendedName>
        <fullName evidence="4">RING-type E3 ubiquitin transferase</fullName>
        <ecNumber evidence="4">2.3.2.27</ecNumber>
    </recommendedName>
</protein>
<dbReference type="Pfam" id="PF00569">
    <property type="entry name" value="ZZ"/>
    <property type="match status" value="1"/>
</dbReference>
<feature type="repeat" description="ANK" evidence="12">
    <location>
        <begin position="387"/>
        <end position="419"/>
    </location>
</feature>
<dbReference type="Proteomes" id="UP000887568">
    <property type="component" value="Unplaced"/>
</dbReference>
<comment type="pathway">
    <text evidence="3">Protein modification; protein ubiquitination.</text>
</comment>
<feature type="repeat" description="ANK" evidence="12">
    <location>
        <begin position="555"/>
        <end position="577"/>
    </location>
</feature>
<reference evidence="16" key="1">
    <citation type="submission" date="2022-11" db="UniProtKB">
        <authorList>
            <consortium name="EnsemblMetazoa"/>
        </authorList>
    </citation>
    <scope>IDENTIFICATION</scope>
</reference>
<keyword evidence="11" id="KW-0862">Zinc</keyword>
<dbReference type="Gene3D" id="1.25.40.20">
    <property type="entry name" value="Ankyrin repeat-containing domain"/>
    <property type="match status" value="3"/>
</dbReference>
<keyword evidence="9 13" id="KW-0863">Zinc-finger</keyword>
<dbReference type="EnsemblMetazoa" id="XM_038205732.1">
    <property type="protein sequence ID" value="XP_038061660.1"/>
    <property type="gene ID" value="LOC119732273"/>
</dbReference>
<sequence>MFIGVRVVRGPDWKWDDQDGGKGCVGTVVPAQAKDSGTGIWVRWDSGRKANYRAGGANGTYDLRIYDNAQLGVKHPNIICKGCQEDGVVGIRWKCLECHDFDLCHSCYNEGKHGLDHRFTRIETNLVPGVEVPCRSGATKCRSLGIFPGAQVVRGPDWEWEDQDGGEGIIGTVKEVFGTQGTHRSLVSVQWPNGKTNKYRVGYKGKLDVQYKQEDTAGEFFIDHLPNFDGTRVRPYLDTGDKVRLLDMDHLKLKELQEERNLGWNEEIKDYCGKVGEVVMVDKDGDVKVNFGGSSFFINPLCIAMEKKKEAEDAGTGAAASELNLGGLLATLLLKAQIDTLGSMIGESAAGRGRGEVLFDAAAGGVVHKVRNIINDDPETVKFQNDQGVTPLHIAAHCGHVDVVHELLKGKAPLQIPDAVGDAPLMTAVFSNKPNIVRILLIAGSNVNATNNGGLTALHLASYNGFDACAEALLGKPECDVNCQESDGHTPLTLASAQNKEQIILWLINDQRTDLRQVNKKGLNSLHQAVLCGSTFAVEGILRKSPDMINVARTDGHTALHLAALNGLTEITLILVKQVNCNKELKNNVGKTALHLAIDKTHDKCMEALVTNGANVNAQDNDGNTSLHLLMIEDAVKAIMRGTPMGQLLRLGHQLQEPDERARLVALALYLIKYGADIYIKNKAGDDVLDLTLDPAVEKLIKRLFKAKRFQDSRPQCCCTVS</sequence>
<dbReference type="EC" id="2.3.2.27" evidence="4"/>
<dbReference type="GeneID" id="119732273"/>
<comment type="subcellular location">
    <subcellularLocation>
        <location evidence="2">Cytoplasm</location>
    </subcellularLocation>
</comment>
<feature type="repeat" description="ANK" evidence="12">
    <location>
        <begin position="420"/>
        <end position="452"/>
    </location>
</feature>
<keyword evidence="10" id="KW-0833">Ubl conjugation pathway</keyword>
<dbReference type="SUPFAM" id="SSF48403">
    <property type="entry name" value="Ankyrin repeat"/>
    <property type="match status" value="1"/>
</dbReference>
<evidence type="ECO:0000259" key="15">
    <source>
        <dbReference type="PROSITE" id="PS51416"/>
    </source>
</evidence>
<dbReference type="GO" id="GO:0061630">
    <property type="term" value="F:ubiquitin protein ligase activity"/>
    <property type="evidence" value="ECO:0007669"/>
    <property type="project" value="UniProtKB-EC"/>
</dbReference>
<keyword evidence="8" id="KW-0677">Repeat</keyword>
<feature type="domain" description="MIB/HERC2" evidence="15">
    <location>
        <begin position="1"/>
        <end position="69"/>
    </location>
</feature>
<keyword evidence="12" id="KW-0040">ANK repeat</keyword>
<keyword evidence="17" id="KW-1185">Reference proteome</keyword>
<dbReference type="OMA" id="INDQRTD"/>
<evidence type="ECO:0000256" key="7">
    <source>
        <dbReference type="ARBA" id="ARBA00022723"/>
    </source>
</evidence>
<dbReference type="Pfam" id="PF12796">
    <property type="entry name" value="Ank_2"/>
    <property type="match status" value="2"/>
</dbReference>
<dbReference type="Gene3D" id="3.30.60.90">
    <property type="match status" value="1"/>
</dbReference>
<dbReference type="InterPro" id="IPR036770">
    <property type="entry name" value="Ankyrin_rpt-contain_sf"/>
</dbReference>
<feature type="domain" description="MIB/HERC2" evidence="15">
    <location>
        <begin position="138"/>
        <end position="215"/>
    </location>
</feature>
<evidence type="ECO:0000256" key="11">
    <source>
        <dbReference type="ARBA" id="ARBA00022833"/>
    </source>
</evidence>
<dbReference type="InterPro" id="IPR010606">
    <property type="entry name" value="Mib_Herc2"/>
</dbReference>
<dbReference type="GO" id="GO:0008270">
    <property type="term" value="F:zinc ion binding"/>
    <property type="evidence" value="ECO:0007669"/>
    <property type="project" value="UniProtKB-KW"/>
</dbReference>
<dbReference type="PANTHER" id="PTHR24202:SF4">
    <property type="entry name" value="E3 UBIQUITIN-PROTEIN LIGASE MIB2-RELATED"/>
    <property type="match status" value="1"/>
</dbReference>
<evidence type="ECO:0000256" key="5">
    <source>
        <dbReference type="ARBA" id="ARBA00022490"/>
    </source>
</evidence>
<dbReference type="PRINTS" id="PR01415">
    <property type="entry name" value="ANKYRIN"/>
</dbReference>
<dbReference type="RefSeq" id="XP_038061660.1">
    <property type="nucleotide sequence ID" value="XM_038205732.1"/>
</dbReference>
<evidence type="ECO:0000256" key="8">
    <source>
        <dbReference type="ARBA" id="ARBA00022737"/>
    </source>
</evidence>
<name>A0A914ACK9_PATMI</name>
<dbReference type="InterPro" id="IPR000433">
    <property type="entry name" value="Znf_ZZ"/>
</dbReference>
<dbReference type="Pfam" id="PF06701">
    <property type="entry name" value="MIB_HERC2"/>
    <property type="match status" value="2"/>
</dbReference>